<evidence type="ECO:0000313" key="1">
    <source>
        <dbReference type="EMBL" id="TLQ03612.1"/>
    </source>
</evidence>
<dbReference type="AlphaFoldDB" id="A0A5R9BUK1"/>
<comment type="caution">
    <text evidence="1">The sequence shown here is derived from an EMBL/GenBank/DDBJ whole genome shotgun (WGS) entry which is preliminary data.</text>
</comment>
<dbReference type="EMBL" id="VBTH01000017">
    <property type="protein sequence ID" value="TLQ03612.1"/>
    <property type="molecule type" value="Genomic_DNA"/>
</dbReference>
<gene>
    <name evidence="1" type="ORF">FEZ51_08380</name>
</gene>
<dbReference type="Proteomes" id="UP000305541">
    <property type="component" value="Unassembled WGS sequence"/>
</dbReference>
<sequence>MNEELHDELLKRLIYIADKSGISIKNVEGETTDPDVAFCKQRIINLNSNFDSNISVAFRLAHEISHIQFSQPSFLYTFSPYIRNKEERETNERAIHIIARLIYEDVPNDQRNWLNFMNEFNLPTWFEPLVKDIIYE</sequence>
<accession>A0A5R9BUK1</accession>
<dbReference type="RefSeq" id="WP_138474719.1">
    <property type="nucleotide sequence ID" value="NZ_VBTH01000017.1"/>
</dbReference>
<evidence type="ECO:0000313" key="2">
    <source>
        <dbReference type="Proteomes" id="UP000305541"/>
    </source>
</evidence>
<reference evidence="1 2" key="1">
    <citation type="submission" date="2019-05" db="EMBL/GenBank/DDBJ databases">
        <title>The metagenome of a microbial culture collection derived from dairy environment covers the genomic content of the human microbiome.</title>
        <authorList>
            <person name="Roder T."/>
            <person name="Wuthrich D."/>
            <person name="Sattari Z."/>
            <person name="Von Ah U."/>
            <person name="Bar C."/>
            <person name="Ronchi F."/>
            <person name="Macpherson A.J."/>
            <person name="Ganal-Vonarburg S.C."/>
            <person name="Bruggmann R."/>
            <person name="Vergeres G."/>
        </authorList>
    </citation>
    <scope>NUCLEOTIDE SEQUENCE [LARGE SCALE GENOMIC DNA]</scope>
    <source>
        <strain evidence="1 2">FAM 18815</strain>
    </source>
</reference>
<protein>
    <recommendedName>
        <fullName evidence="3">IrrE N-terminal-like domain-containing protein</fullName>
    </recommendedName>
</protein>
<proteinExistence type="predicted"/>
<organism evidence="1 2">
    <name type="scientific">Pediococcus stilesii</name>
    <dbReference type="NCBI Taxonomy" id="331679"/>
    <lineage>
        <taxon>Bacteria</taxon>
        <taxon>Bacillati</taxon>
        <taxon>Bacillota</taxon>
        <taxon>Bacilli</taxon>
        <taxon>Lactobacillales</taxon>
        <taxon>Lactobacillaceae</taxon>
        <taxon>Pediococcus</taxon>
    </lineage>
</organism>
<name>A0A5R9BUK1_9LACO</name>
<dbReference type="OrthoDB" id="2300474at2"/>
<evidence type="ECO:0008006" key="3">
    <source>
        <dbReference type="Google" id="ProtNLM"/>
    </source>
</evidence>